<dbReference type="Proteomes" id="UP001215151">
    <property type="component" value="Unassembled WGS sequence"/>
</dbReference>
<protein>
    <submittedName>
        <fullName evidence="1">Uncharacterized protein</fullName>
    </submittedName>
</protein>
<proteinExistence type="predicted"/>
<reference evidence="1" key="1">
    <citation type="submission" date="2022-11" db="EMBL/GenBank/DDBJ databases">
        <title>Genome Sequence of Cubamyces cubensis.</title>
        <authorList>
            <person name="Buettner E."/>
        </authorList>
    </citation>
    <scope>NUCLEOTIDE SEQUENCE</scope>
    <source>
        <strain evidence="1">MPL-01</strain>
    </source>
</reference>
<evidence type="ECO:0000313" key="2">
    <source>
        <dbReference type="Proteomes" id="UP001215151"/>
    </source>
</evidence>
<dbReference type="EMBL" id="JAPEVG010000064">
    <property type="protein sequence ID" value="KAJ8488336.1"/>
    <property type="molecule type" value="Genomic_DNA"/>
</dbReference>
<gene>
    <name evidence="1" type="ORF">ONZ51_g3615</name>
</gene>
<sequence length="322" mass="35509">MALKTARPTKDNILPRRMLDNDTHAQTKCYAIADENCPPTRSLADELENAGADASLLAATFSSSDHEDCEISGDPYDSFLVLELQAQSAAGIPNCRPSLVPGTSAVSQLHPATSFEDFLNADDDDAFVADLSRSDGSPNTSLESGADFLSELFFDEEDSGSSSQAFDPDFLNEDARDLFVDGPSPTLVTECIPEDVTPPPPVRYDIVCEHAYKSPTLLTRRLKYLRQMHIHSELGRADLFDSSNPLVVPLLHTPRQPHGLGWKAESGVMGGWADVDRAEPRYSTHFYGRPELLLEEERKLIAMMTQRTILTVEQAQRLRADV</sequence>
<dbReference type="AlphaFoldDB" id="A0AAD7XFG4"/>
<name>A0AAD7XFG4_9APHY</name>
<keyword evidence="2" id="KW-1185">Reference proteome</keyword>
<accession>A0AAD7XFG4</accession>
<organism evidence="1 2">
    <name type="scientific">Trametes cubensis</name>
    <dbReference type="NCBI Taxonomy" id="1111947"/>
    <lineage>
        <taxon>Eukaryota</taxon>
        <taxon>Fungi</taxon>
        <taxon>Dikarya</taxon>
        <taxon>Basidiomycota</taxon>
        <taxon>Agaricomycotina</taxon>
        <taxon>Agaricomycetes</taxon>
        <taxon>Polyporales</taxon>
        <taxon>Polyporaceae</taxon>
        <taxon>Trametes</taxon>
    </lineage>
</organism>
<evidence type="ECO:0000313" key="1">
    <source>
        <dbReference type="EMBL" id="KAJ8488336.1"/>
    </source>
</evidence>
<comment type="caution">
    <text evidence="1">The sequence shown here is derived from an EMBL/GenBank/DDBJ whole genome shotgun (WGS) entry which is preliminary data.</text>
</comment>